<reference evidence="2 3" key="1">
    <citation type="journal article" date="2015" name="Appl. Microbiol. Biotechnol.">
        <title>The consequence of an additional NADH dehydrogenase paralog on the growth of Gluconobacter oxydans DSM3504.</title>
        <authorList>
            <person name="Kostner D."/>
            <person name="Luchterhand B."/>
            <person name="Junker A."/>
            <person name="Volland S."/>
            <person name="Daniel R."/>
            <person name="Buchs J."/>
            <person name="Liebl W."/>
            <person name="Ehrenreich A."/>
        </authorList>
    </citation>
    <scope>NUCLEOTIDE SEQUENCE [LARGE SCALE GENOMIC DNA]</scope>
    <source>
        <strain evidence="2">DSM 3504</strain>
    </source>
</reference>
<proteinExistence type="predicted"/>
<feature type="region of interest" description="Disordered" evidence="1">
    <location>
        <begin position="172"/>
        <end position="223"/>
    </location>
</feature>
<sequence>MSDRRGAFLLTAFLMLGGCGFSPLYGKLTPKTDMSEELAQIYVDNIPGRYGQELRLALQKNLAGAGPEDPHKYMLKVSSGMNEEAVDIHQDNTSGRTRSTGSAHWMLITVEQNPRLLAQGDATTLDGFNTTFEQYFAQTLNDETLQARVSDTLAQTMTQQIAIWFRNHNMPEKAAPDELPRYLNTDRMPDDNGNAATDRTGVDGFPASATGRLSRSTTSTSAQ</sequence>
<dbReference type="KEGG" id="goy:GLS_c04300"/>
<name>A0A067Z2S6_GLUOY</name>
<evidence type="ECO:0000256" key="1">
    <source>
        <dbReference type="SAM" id="MobiDB-lite"/>
    </source>
</evidence>
<dbReference type="GeneID" id="56904675"/>
<organism evidence="2 3">
    <name type="scientific">Gluconobacter oxydans DSM 3504</name>
    <dbReference type="NCBI Taxonomy" id="1288313"/>
    <lineage>
        <taxon>Bacteria</taxon>
        <taxon>Pseudomonadati</taxon>
        <taxon>Pseudomonadota</taxon>
        <taxon>Alphaproteobacteria</taxon>
        <taxon>Acetobacterales</taxon>
        <taxon>Acetobacteraceae</taxon>
        <taxon>Gluconobacter</taxon>
    </lineage>
</organism>
<dbReference type="EMBL" id="CP004373">
    <property type="protein sequence ID" value="AHK70347.1"/>
    <property type="molecule type" value="Genomic_DNA"/>
</dbReference>
<evidence type="ECO:0000313" key="2">
    <source>
        <dbReference type="EMBL" id="AHK70347.1"/>
    </source>
</evidence>
<dbReference type="Gene3D" id="3.30.160.150">
    <property type="entry name" value="Lipoprotein like domain"/>
    <property type="match status" value="1"/>
</dbReference>
<dbReference type="HOGENOM" id="CLU_085988_0_0_5"/>
<evidence type="ECO:0000313" key="3">
    <source>
        <dbReference type="Proteomes" id="UP000031656"/>
    </source>
</evidence>
<accession>A0A067Z2S6</accession>
<evidence type="ECO:0008006" key="4">
    <source>
        <dbReference type="Google" id="ProtNLM"/>
    </source>
</evidence>
<dbReference type="AlphaFoldDB" id="A0A067Z2S6"/>
<gene>
    <name evidence="2" type="ORF">GLS_c04300</name>
</gene>
<dbReference type="RefSeq" id="WP_011251995.1">
    <property type="nucleotide sequence ID" value="NZ_CP004373.1"/>
</dbReference>
<feature type="compositionally biased region" description="Low complexity" evidence="1">
    <location>
        <begin position="207"/>
        <end position="223"/>
    </location>
</feature>
<dbReference type="PROSITE" id="PS51257">
    <property type="entry name" value="PROKAR_LIPOPROTEIN"/>
    <property type="match status" value="1"/>
</dbReference>
<protein>
    <recommendedName>
        <fullName evidence="4">LPS-assembly lipoprotein</fullName>
    </recommendedName>
</protein>
<dbReference type="Proteomes" id="UP000031656">
    <property type="component" value="Chromosome"/>
</dbReference>